<protein>
    <recommendedName>
        <fullName evidence="1">Reverse transcriptase domain-containing protein</fullName>
    </recommendedName>
</protein>
<proteinExistence type="predicted"/>
<evidence type="ECO:0000259" key="1">
    <source>
        <dbReference type="PROSITE" id="PS50878"/>
    </source>
</evidence>
<dbReference type="Pfam" id="PF00078">
    <property type="entry name" value="RVT_1"/>
    <property type="match status" value="1"/>
</dbReference>
<accession>A0A1X7TXE6</accession>
<dbReference type="InterPro" id="IPR043502">
    <property type="entry name" value="DNA/RNA_pol_sf"/>
</dbReference>
<dbReference type="InParanoid" id="A0A1X7TXE6"/>
<dbReference type="PROSITE" id="PS50878">
    <property type="entry name" value="RT_POL"/>
    <property type="match status" value="1"/>
</dbReference>
<feature type="domain" description="Reverse transcriptase" evidence="1">
    <location>
        <begin position="10"/>
        <end position="111"/>
    </location>
</feature>
<dbReference type="PANTHER" id="PTHR33050">
    <property type="entry name" value="REVERSE TRANSCRIPTASE DOMAIN-CONTAINING PROTEIN"/>
    <property type="match status" value="1"/>
</dbReference>
<reference evidence="2" key="1">
    <citation type="submission" date="2017-05" db="UniProtKB">
        <authorList>
            <consortium name="EnsemblMetazoa"/>
        </authorList>
    </citation>
    <scope>IDENTIFICATION</scope>
</reference>
<dbReference type="Gene3D" id="3.10.10.10">
    <property type="entry name" value="HIV Type 1 Reverse Transcriptase, subunit A, domain 1"/>
    <property type="match status" value="1"/>
</dbReference>
<dbReference type="AlphaFoldDB" id="A0A1X7TXE6"/>
<dbReference type="InterPro" id="IPR000477">
    <property type="entry name" value="RT_dom"/>
</dbReference>
<dbReference type="EnsemblMetazoa" id="Aqu2.1.19774_001">
    <property type="protein sequence ID" value="Aqu2.1.19774_001"/>
    <property type="gene ID" value="Aqu2.1.19774"/>
</dbReference>
<dbReference type="Gene3D" id="3.30.70.270">
    <property type="match status" value="1"/>
</dbReference>
<dbReference type="InterPro" id="IPR043128">
    <property type="entry name" value="Rev_trsase/Diguanyl_cyclase"/>
</dbReference>
<dbReference type="PANTHER" id="PTHR33050:SF7">
    <property type="entry name" value="RIBONUCLEASE H"/>
    <property type="match status" value="1"/>
</dbReference>
<dbReference type="SUPFAM" id="SSF56672">
    <property type="entry name" value="DNA/RNA polymerases"/>
    <property type="match status" value="1"/>
</dbReference>
<name>A0A1X7TXE6_AMPQE</name>
<sequence length="111" mass="12983">MLKLQSKGAVTELAPKEENRGFFSILFLVPKKDKGMRPVINFKNLNEFVVPRHFKMEGLHTLRDLIRKNDWMTQLDLKNAYFTIPIHSSSRPALRLSNHNRLYQFTSGLLQ</sequence>
<evidence type="ECO:0000313" key="2">
    <source>
        <dbReference type="EnsemblMetazoa" id="Aqu2.1.19774_001"/>
    </source>
</evidence>
<dbReference type="InterPro" id="IPR052055">
    <property type="entry name" value="Hepadnavirus_pol/RT"/>
</dbReference>
<organism evidence="2">
    <name type="scientific">Amphimedon queenslandica</name>
    <name type="common">Sponge</name>
    <dbReference type="NCBI Taxonomy" id="400682"/>
    <lineage>
        <taxon>Eukaryota</taxon>
        <taxon>Metazoa</taxon>
        <taxon>Porifera</taxon>
        <taxon>Demospongiae</taxon>
        <taxon>Heteroscleromorpha</taxon>
        <taxon>Haplosclerida</taxon>
        <taxon>Niphatidae</taxon>
        <taxon>Amphimedon</taxon>
    </lineage>
</organism>